<comment type="caution">
    <text evidence="5">The sequence shown here is derived from an EMBL/GenBank/DDBJ whole genome shotgun (WGS) entry which is preliminary data.</text>
</comment>
<protein>
    <recommendedName>
        <fullName evidence="4">HTH araC/xylS-type domain-containing protein</fullName>
    </recommendedName>
</protein>
<dbReference type="SUPFAM" id="SSF46689">
    <property type="entry name" value="Homeodomain-like"/>
    <property type="match status" value="2"/>
</dbReference>
<dbReference type="InterPro" id="IPR018060">
    <property type="entry name" value="HTH_AraC"/>
</dbReference>
<dbReference type="PANTHER" id="PTHR46796:SF6">
    <property type="entry name" value="ARAC SUBFAMILY"/>
    <property type="match status" value="1"/>
</dbReference>
<evidence type="ECO:0000313" key="6">
    <source>
        <dbReference type="Proteomes" id="UP000240653"/>
    </source>
</evidence>
<name>A0A2P7RUC6_9HYPH</name>
<organism evidence="5 6">
    <name type="scientific">Pseudaminobacter soli</name>
    <name type="common">ex Li et al. 2025</name>
    <dbReference type="NCBI Taxonomy" id="1295366"/>
    <lineage>
        <taxon>Bacteria</taxon>
        <taxon>Pseudomonadati</taxon>
        <taxon>Pseudomonadota</taxon>
        <taxon>Alphaproteobacteria</taxon>
        <taxon>Hyphomicrobiales</taxon>
        <taxon>Phyllobacteriaceae</taxon>
        <taxon>Pseudaminobacter</taxon>
    </lineage>
</organism>
<dbReference type="Gene3D" id="1.10.10.60">
    <property type="entry name" value="Homeodomain-like"/>
    <property type="match status" value="2"/>
</dbReference>
<dbReference type="GO" id="GO:0043565">
    <property type="term" value="F:sequence-specific DNA binding"/>
    <property type="evidence" value="ECO:0007669"/>
    <property type="project" value="InterPro"/>
</dbReference>
<dbReference type="InterPro" id="IPR009057">
    <property type="entry name" value="Homeodomain-like_sf"/>
</dbReference>
<keyword evidence="2" id="KW-0238">DNA-binding</keyword>
<dbReference type="PANTHER" id="PTHR46796">
    <property type="entry name" value="HTH-TYPE TRANSCRIPTIONAL ACTIVATOR RHAS-RELATED"/>
    <property type="match status" value="1"/>
</dbReference>
<proteinExistence type="predicted"/>
<dbReference type="InterPro" id="IPR020449">
    <property type="entry name" value="Tscrpt_reg_AraC-type_HTH"/>
</dbReference>
<reference evidence="5 6" key="1">
    <citation type="submission" date="2018-03" db="EMBL/GenBank/DDBJ databases">
        <title>The draft genome of Mesorhizobium soli JCM 19897.</title>
        <authorList>
            <person name="Li L."/>
            <person name="Liu L."/>
            <person name="Liang L."/>
            <person name="Wang T."/>
            <person name="Zhang X."/>
        </authorList>
    </citation>
    <scope>NUCLEOTIDE SEQUENCE [LARGE SCALE GENOMIC DNA]</scope>
    <source>
        <strain evidence="5 6">JCM 19897</strain>
    </source>
</reference>
<evidence type="ECO:0000256" key="3">
    <source>
        <dbReference type="ARBA" id="ARBA00023163"/>
    </source>
</evidence>
<dbReference type="GO" id="GO:0003700">
    <property type="term" value="F:DNA-binding transcription factor activity"/>
    <property type="evidence" value="ECO:0007669"/>
    <property type="project" value="InterPro"/>
</dbReference>
<dbReference type="PROSITE" id="PS01124">
    <property type="entry name" value="HTH_ARAC_FAMILY_2"/>
    <property type="match status" value="1"/>
</dbReference>
<dbReference type="AlphaFoldDB" id="A0A2P7RUC6"/>
<dbReference type="OrthoDB" id="9806208at2"/>
<evidence type="ECO:0000256" key="1">
    <source>
        <dbReference type="ARBA" id="ARBA00023015"/>
    </source>
</evidence>
<dbReference type="Proteomes" id="UP000240653">
    <property type="component" value="Unassembled WGS sequence"/>
</dbReference>
<dbReference type="InterPro" id="IPR050204">
    <property type="entry name" value="AraC_XylS_family_regulators"/>
</dbReference>
<dbReference type="SMART" id="SM00342">
    <property type="entry name" value="HTH_ARAC"/>
    <property type="match status" value="1"/>
</dbReference>
<accession>A0A2P7RUC6</accession>
<gene>
    <name evidence="5" type="ORF">C7I85_27755</name>
</gene>
<evidence type="ECO:0000259" key="4">
    <source>
        <dbReference type="PROSITE" id="PS01124"/>
    </source>
</evidence>
<dbReference type="EMBL" id="PXYL01000028">
    <property type="protein sequence ID" value="PSJ53772.1"/>
    <property type="molecule type" value="Genomic_DNA"/>
</dbReference>
<dbReference type="Pfam" id="PF12833">
    <property type="entry name" value="HTH_18"/>
    <property type="match status" value="1"/>
</dbReference>
<dbReference type="PRINTS" id="PR00032">
    <property type="entry name" value="HTHARAC"/>
</dbReference>
<keyword evidence="1" id="KW-0805">Transcription regulation</keyword>
<keyword evidence="6" id="KW-1185">Reference proteome</keyword>
<evidence type="ECO:0000313" key="5">
    <source>
        <dbReference type="EMBL" id="PSJ53772.1"/>
    </source>
</evidence>
<keyword evidence="3" id="KW-0804">Transcription</keyword>
<feature type="domain" description="HTH araC/xylS-type" evidence="4">
    <location>
        <begin position="209"/>
        <end position="307"/>
    </location>
</feature>
<sequence length="310" mass="35359">MQRNSRSGPPMSNSAWSDYSDFYQGSGYGKFPQEHRRPRGRLAFRMILVEQGPHDFSDPAFDETILALPLEVQNDCNWGWKIGEYRHRQKAEAGRMLVVPAETESRWEVDGSRKILVLAVPNDTIRNVLGAACPRQIGAAFWKLCEHTWADPFIEVLMNRLWETTAGHEVAHDHLADGLLTSILSQLLLRAGTDLQPNTAIALPQWRLKRVKEFVDNNLGNEIGLEHLADAAGLSRRHFARSFYQELGETPHRWLMQERLEKAKELLTGTNASICEIAENCGFSSQSHFTTALKQSTGMTPHRWRQLFRR</sequence>
<evidence type="ECO:0000256" key="2">
    <source>
        <dbReference type="ARBA" id="ARBA00023125"/>
    </source>
</evidence>